<evidence type="ECO:0000313" key="2">
    <source>
        <dbReference type="Proteomes" id="UP000006552"/>
    </source>
</evidence>
<dbReference type="eggNOG" id="ENOG5032QWJ">
    <property type="taxonomic scope" value="Bacteria"/>
</dbReference>
<name>Q5P097_AROAE</name>
<organism evidence="1 2">
    <name type="scientific">Aromatoleum aromaticum (strain DSM 19018 / LMG 30748 / EbN1)</name>
    <name type="common">Azoarcus sp. (strain EbN1)</name>
    <dbReference type="NCBI Taxonomy" id="76114"/>
    <lineage>
        <taxon>Bacteria</taxon>
        <taxon>Pseudomonadati</taxon>
        <taxon>Pseudomonadota</taxon>
        <taxon>Betaproteobacteria</taxon>
        <taxon>Rhodocyclales</taxon>
        <taxon>Rhodocyclaceae</taxon>
        <taxon>Aromatoleum</taxon>
    </lineage>
</organism>
<dbReference type="Proteomes" id="UP000006552">
    <property type="component" value="Chromosome"/>
</dbReference>
<dbReference type="KEGG" id="eba:ebA5520"/>
<proteinExistence type="predicted"/>
<accession>Q5P097</accession>
<dbReference type="HOGENOM" id="CLU_517451_0_0_4"/>
<sequence>MQIALLALARGWSEAETLHKAAGLIAVHKGDSSRYGSAEKRARELRVQYRYLDGNPAYAPSIPGIIGLLDAPAHDLHGAQALLSIQAFGAAEDENEGDIATLAEVEPTTEIEPTTEPDFPHPYPGLMAEAVNAALGSATKPQPELTTLAALIGMAASIPGTYSLPNGMRLNLYAAGIAETGAGKDVPLGVARSIARHAGTACIGLPGSGEGLEDALPDVGAMLTDVDEVAHLLAAVNGSKAPPYLVSLAGNLLRLFSASAREYTTRALARVKGREARSLQNPCMNIIGFSTPHTLGEKLKAGNITDGLLGRFLMARGRDNVVPQWTMSAPDMPWEVERRAERISEAGRNPMGIAIHHKAVAMLKERQIACSHKADAADPTGKALLVRSFEKTFRVAGVLAVWDHPEAPEIRAEHVLWANKLVEASDRTMLAFVSEHMHEGEVQANAAKVRRALAELLERPAATLSKQEAKYQPASRVTRSAALRRTKLAAREFDAAVEHLVALDELAHEVDDVPGPNKSIRLLHLL</sequence>
<keyword evidence="2" id="KW-1185">Reference proteome</keyword>
<dbReference type="AlphaFoldDB" id="Q5P097"/>
<evidence type="ECO:0000313" key="1">
    <source>
        <dbReference type="EMBL" id="CAI09267.1"/>
    </source>
</evidence>
<dbReference type="STRING" id="76114.ebA5520"/>
<protein>
    <submittedName>
        <fullName evidence="1">Uncharacterized protein</fullName>
    </submittedName>
</protein>
<gene>
    <name evidence="1" type="ORF">ebA5520</name>
</gene>
<reference evidence="1 2" key="1">
    <citation type="journal article" date="2005" name="Arch. Microbiol.">
        <title>The genome sequence of an anaerobic aromatic-degrading denitrifying bacterium, strain EbN1.</title>
        <authorList>
            <person name="Rabus R."/>
            <person name="Kube M."/>
            <person name="Heider J."/>
            <person name="Beck A."/>
            <person name="Heitmann K."/>
            <person name="Widdel F."/>
            <person name="Reinhardt R."/>
        </authorList>
    </citation>
    <scope>NUCLEOTIDE SEQUENCE [LARGE SCALE GENOMIC DNA]</scope>
    <source>
        <strain evidence="1 2">EbN1</strain>
    </source>
</reference>
<dbReference type="EMBL" id="CR555306">
    <property type="protein sequence ID" value="CAI09267.1"/>
    <property type="molecule type" value="Genomic_DNA"/>
</dbReference>